<gene>
    <name evidence="1" type="primary">wzzB_2</name>
    <name evidence="1" type="ORF">NCTC8272_00810</name>
</gene>
<protein>
    <submittedName>
        <fullName evidence="1">Regulator of length of O-antigen component of lipopolysaccharide chains</fullName>
    </submittedName>
</protein>
<dbReference type="AlphaFoldDB" id="A0A447P8H2"/>
<dbReference type="Proteomes" id="UP000277214">
    <property type="component" value="Chromosome 1"/>
</dbReference>
<dbReference type="Gene3D" id="3.30.1890.10">
    <property type="entry name" value="FepE-like"/>
    <property type="match status" value="1"/>
</dbReference>
<evidence type="ECO:0000313" key="1">
    <source>
        <dbReference type="EMBL" id="VEA32615.1"/>
    </source>
</evidence>
<name>A0A447P8H2_SALET</name>
<reference evidence="1 2" key="1">
    <citation type="submission" date="2018-12" db="EMBL/GenBank/DDBJ databases">
        <authorList>
            <consortium name="Pathogen Informatics"/>
        </authorList>
    </citation>
    <scope>NUCLEOTIDE SEQUENCE [LARGE SCALE GENOMIC DNA]</scope>
    <source>
        <strain evidence="1 2">NCTC8272</strain>
    </source>
</reference>
<sequence>MFLLGSDALKSMIQNEATRPLVFSPAYYQTKQTLLDIKI</sequence>
<evidence type="ECO:0000313" key="2">
    <source>
        <dbReference type="Proteomes" id="UP000277214"/>
    </source>
</evidence>
<organism evidence="1 2">
    <name type="scientific">Salmonella enterica I</name>
    <dbReference type="NCBI Taxonomy" id="59201"/>
    <lineage>
        <taxon>Bacteria</taxon>
        <taxon>Pseudomonadati</taxon>
        <taxon>Pseudomonadota</taxon>
        <taxon>Gammaproteobacteria</taxon>
        <taxon>Enterobacterales</taxon>
        <taxon>Enterobacteriaceae</taxon>
        <taxon>Salmonella</taxon>
    </lineage>
</organism>
<proteinExistence type="predicted"/>
<accession>A0A447P8H2</accession>
<dbReference type="EMBL" id="LR134149">
    <property type="protein sequence ID" value="VEA32615.1"/>
    <property type="molecule type" value="Genomic_DNA"/>
</dbReference>
<dbReference type="SUPFAM" id="SSF160355">
    <property type="entry name" value="Bacterial polysaccharide co-polymerase-like"/>
    <property type="match status" value="1"/>
</dbReference>